<dbReference type="Proteomes" id="UP000447434">
    <property type="component" value="Chromosome 1"/>
</dbReference>
<dbReference type="GO" id="GO:0003676">
    <property type="term" value="F:nucleic acid binding"/>
    <property type="evidence" value="ECO:0007669"/>
    <property type="project" value="InterPro"/>
</dbReference>
<keyword evidence="4" id="KW-1185">Reference proteome</keyword>
<dbReference type="AlphaFoldDB" id="A0A6A4R5Q4"/>
<proteinExistence type="predicted"/>
<dbReference type="InterPro" id="IPR039537">
    <property type="entry name" value="Retrotran_Ty1/copia-like"/>
</dbReference>
<evidence type="ECO:0000313" key="3">
    <source>
        <dbReference type="EMBL" id="KAE9620734.1"/>
    </source>
</evidence>
<feature type="compositionally biased region" description="Basic and acidic residues" evidence="1">
    <location>
        <begin position="126"/>
        <end position="139"/>
    </location>
</feature>
<protein>
    <submittedName>
        <fullName evidence="3">Putative RNA-directed DNA polymerase</fullName>
    </submittedName>
</protein>
<name>A0A6A4R5Q4_LUPAL</name>
<accession>A0A6A4R5Q4</accession>
<dbReference type="InterPro" id="IPR057670">
    <property type="entry name" value="SH3_retrovirus"/>
</dbReference>
<dbReference type="GO" id="GO:0003964">
    <property type="term" value="F:RNA-directed DNA polymerase activity"/>
    <property type="evidence" value="ECO:0007669"/>
    <property type="project" value="UniProtKB-KW"/>
</dbReference>
<evidence type="ECO:0000313" key="4">
    <source>
        <dbReference type="Proteomes" id="UP000447434"/>
    </source>
</evidence>
<dbReference type="Pfam" id="PF25597">
    <property type="entry name" value="SH3_retrovirus"/>
    <property type="match status" value="1"/>
</dbReference>
<feature type="region of interest" description="Disordered" evidence="1">
    <location>
        <begin position="115"/>
        <end position="156"/>
    </location>
</feature>
<gene>
    <name evidence="3" type="ORF">Lalb_Chr01g0006181</name>
</gene>
<organism evidence="3 4">
    <name type="scientific">Lupinus albus</name>
    <name type="common">White lupine</name>
    <name type="synonym">Lupinus termis</name>
    <dbReference type="NCBI Taxonomy" id="3870"/>
    <lineage>
        <taxon>Eukaryota</taxon>
        <taxon>Viridiplantae</taxon>
        <taxon>Streptophyta</taxon>
        <taxon>Embryophyta</taxon>
        <taxon>Tracheophyta</taxon>
        <taxon>Spermatophyta</taxon>
        <taxon>Magnoliopsida</taxon>
        <taxon>eudicotyledons</taxon>
        <taxon>Gunneridae</taxon>
        <taxon>Pentapetalae</taxon>
        <taxon>rosids</taxon>
        <taxon>fabids</taxon>
        <taxon>Fabales</taxon>
        <taxon>Fabaceae</taxon>
        <taxon>Papilionoideae</taxon>
        <taxon>50 kb inversion clade</taxon>
        <taxon>genistoids sensu lato</taxon>
        <taxon>core genistoids</taxon>
        <taxon>Genisteae</taxon>
        <taxon>Lupinus</taxon>
    </lineage>
</organism>
<dbReference type="InterPro" id="IPR036397">
    <property type="entry name" value="RNaseH_sf"/>
</dbReference>
<reference evidence="4" key="1">
    <citation type="journal article" date="2020" name="Nat. Commun.">
        <title>Genome sequence of the cluster root forming white lupin.</title>
        <authorList>
            <person name="Hufnagel B."/>
            <person name="Marques A."/>
            <person name="Soriano A."/>
            <person name="Marques L."/>
            <person name="Divol F."/>
            <person name="Doumas P."/>
            <person name="Sallet E."/>
            <person name="Mancinotti D."/>
            <person name="Carrere S."/>
            <person name="Marande W."/>
            <person name="Arribat S."/>
            <person name="Keller J."/>
            <person name="Huneau C."/>
            <person name="Blein T."/>
            <person name="Aime D."/>
            <person name="Laguerre M."/>
            <person name="Taylor J."/>
            <person name="Schubert V."/>
            <person name="Nelson M."/>
            <person name="Geu-Flores F."/>
            <person name="Crespi M."/>
            <person name="Gallardo-Guerrero K."/>
            <person name="Delaux P.-M."/>
            <person name="Salse J."/>
            <person name="Berges H."/>
            <person name="Guyot R."/>
            <person name="Gouzy J."/>
            <person name="Peret B."/>
        </authorList>
    </citation>
    <scope>NUCLEOTIDE SEQUENCE [LARGE SCALE GENOMIC DNA]</scope>
    <source>
        <strain evidence="4">cv. Amiga</strain>
    </source>
</reference>
<dbReference type="EMBL" id="WOCE01000001">
    <property type="protein sequence ID" value="KAE9620734.1"/>
    <property type="molecule type" value="Genomic_DNA"/>
</dbReference>
<dbReference type="Gene3D" id="3.30.420.10">
    <property type="entry name" value="Ribonuclease H-like superfamily/Ribonuclease H"/>
    <property type="match status" value="1"/>
</dbReference>
<sequence>MLSSGAAPSWWGEILLTVCYVLNRVPKTKSKVSPYELFKNRQPNLSYFRTWGCLAYVRIPDPKRVKLASRAYECVFIGYAINSKAYRFYDLNAKVIIESNDADFDEKKFPFKLRNSGGTSSSHTPVIRDSDDGLEVEPRRSKRTRTAREYGPDYML</sequence>
<keyword evidence="3" id="KW-0808">Transferase</keyword>
<dbReference type="PANTHER" id="PTHR42648">
    <property type="entry name" value="TRANSPOSASE, PUTATIVE-RELATED"/>
    <property type="match status" value="1"/>
</dbReference>
<feature type="compositionally biased region" description="Basic and acidic residues" evidence="1">
    <location>
        <begin position="146"/>
        <end position="156"/>
    </location>
</feature>
<evidence type="ECO:0000256" key="1">
    <source>
        <dbReference type="SAM" id="MobiDB-lite"/>
    </source>
</evidence>
<evidence type="ECO:0000259" key="2">
    <source>
        <dbReference type="Pfam" id="PF25597"/>
    </source>
</evidence>
<dbReference type="OrthoDB" id="1751476at2759"/>
<keyword evidence="3" id="KW-0695">RNA-directed DNA polymerase</keyword>
<dbReference type="PANTHER" id="PTHR42648:SF28">
    <property type="entry name" value="TRANSPOSON-ENCODED PROTEIN WITH RIBONUCLEASE H-LIKE AND RETROVIRUS ZINC FINGER-LIKE DOMAINS"/>
    <property type="match status" value="1"/>
</dbReference>
<comment type="caution">
    <text evidence="3">The sequence shown here is derived from an EMBL/GenBank/DDBJ whole genome shotgun (WGS) entry which is preliminary data.</text>
</comment>
<keyword evidence="3" id="KW-0548">Nucleotidyltransferase</keyword>
<feature type="domain" description="Retroviral polymerase SH3-like" evidence="2">
    <location>
        <begin position="53"/>
        <end position="113"/>
    </location>
</feature>